<feature type="compositionally biased region" description="Basic and acidic residues" evidence="2">
    <location>
        <begin position="130"/>
        <end position="139"/>
    </location>
</feature>
<accession>A0A1I7UP47</accession>
<feature type="coiled-coil region" evidence="1">
    <location>
        <begin position="238"/>
        <end position="275"/>
    </location>
</feature>
<evidence type="ECO:0000313" key="4">
    <source>
        <dbReference type="WBParaSite" id="Csp11.Scaffold630.g17934.t1"/>
    </source>
</evidence>
<feature type="coiled-coil region" evidence="1">
    <location>
        <begin position="158"/>
        <end position="209"/>
    </location>
</feature>
<sequence>MKFLHNQKACGRYTYVTCDECQKSRKNALEPEGKEERDPVKEKEASDENKEEEVNPSENKEPGKEEEVTLDGNKKEVCSSEDKDSLFVMEEEESGEENEEEENTEGSSDENEDDDVKKEKRKNKKMIKKRGSEGTERYVRSAIKKMTQRIMSKPMKIIENVAEENRMLKAELAKKEEELVSEKRKNEKMEETEKRNVILTKLFNEQKEEMKQLKFLVGYFTKANEQRGQELAEIKKEVFLLKENKETVEAMEKELEEKKKKIVGLTKQLDDQKKEMNLIKL</sequence>
<proteinExistence type="predicted"/>
<dbReference type="Proteomes" id="UP000095282">
    <property type="component" value="Unplaced"/>
</dbReference>
<feature type="region of interest" description="Disordered" evidence="2">
    <location>
        <begin position="21"/>
        <end position="139"/>
    </location>
</feature>
<dbReference type="AlphaFoldDB" id="A0A1I7UP47"/>
<feature type="compositionally biased region" description="Acidic residues" evidence="2">
    <location>
        <begin position="89"/>
        <end position="114"/>
    </location>
</feature>
<dbReference type="WBParaSite" id="Csp11.Scaffold630.g17934.t1">
    <property type="protein sequence ID" value="Csp11.Scaffold630.g17934.t1"/>
    <property type="gene ID" value="Csp11.Scaffold630.g17934"/>
</dbReference>
<evidence type="ECO:0000313" key="3">
    <source>
        <dbReference type="Proteomes" id="UP000095282"/>
    </source>
</evidence>
<feature type="compositionally biased region" description="Basic and acidic residues" evidence="2">
    <location>
        <begin position="21"/>
        <end position="48"/>
    </location>
</feature>
<protein>
    <submittedName>
        <fullName evidence="4">Uncharacterized protein</fullName>
    </submittedName>
</protein>
<feature type="compositionally biased region" description="Basic residues" evidence="2">
    <location>
        <begin position="119"/>
        <end position="129"/>
    </location>
</feature>
<keyword evidence="1" id="KW-0175">Coiled coil</keyword>
<evidence type="ECO:0000256" key="2">
    <source>
        <dbReference type="SAM" id="MobiDB-lite"/>
    </source>
</evidence>
<keyword evidence="3" id="KW-1185">Reference proteome</keyword>
<evidence type="ECO:0000256" key="1">
    <source>
        <dbReference type="SAM" id="Coils"/>
    </source>
</evidence>
<reference evidence="4" key="1">
    <citation type="submission" date="2016-11" db="UniProtKB">
        <authorList>
            <consortium name="WormBaseParasite"/>
        </authorList>
    </citation>
    <scope>IDENTIFICATION</scope>
</reference>
<name>A0A1I7UP47_9PELO</name>
<feature type="compositionally biased region" description="Basic and acidic residues" evidence="2">
    <location>
        <begin position="58"/>
        <end position="85"/>
    </location>
</feature>
<organism evidence="3 4">
    <name type="scientific">Caenorhabditis tropicalis</name>
    <dbReference type="NCBI Taxonomy" id="1561998"/>
    <lineage>
        <taxon>Eukaryota</taxon>
        <taxon>Metazoa</taxon>
        <taxon>Ecdysozoa</taxon>
        <taxon>Nematoda</taxon>
        <taxon>Chromadorea</taxon>
        <taxon>Rhabditida</taxon>
        <taxon>Rhabditina</taxon>
        <taxon>Rhabditomorpha</taxon>
        <taxon>Rhabditoidea</taxon>
        <taxon>Rhabditidae</taxon>
        <taxon>Peloderinae</taxon>
        <taxon>Caenorhabditis</taxon>
    </lineage>
</organism>